<keyword evidence="2" id="KW-1185">Reference proteome</keyword>
<evidence type="ECO:0000313" key="2">
    <source>
        <dbReference type="Proteomes" id="UP000321617"/>
    </source>
</evidence>
<organism evidence="1 2">
    <name type="scientific">Stackebrandtia albiflava</name>
    <dbReference type="NCBI Taxonomy" id="406432"/>
    <lineage>
        <taxon>Bacteria</taxon>
        <taxon>Bacillati</taxon>
        <taxon>Actinomycetota</taxon>
        <taxon>Actinomycetes</taxon>
        <taxon>Glycomycetales</taxon>
        <taxon>Glycomycetaceae</taxon>
        <taxon>Stackebrandtia</taxon>
    </lineage>
</organism>
<dbReference type="OrthoDB" id="3180855at2"/>
<evidence type="ECO:0000313" key="1">
    <source>
        <dbReference type="EMBL" id="TWJ11490.1"/>
    </source>
</evidence>
<dbReference type="GO" id="GO:0016791">
    <property type="term" value="F:phosphatase activity"/>
    <property type="evidence" value="ECO:0007669"/>
    <property type="project" value="TreeGrafter"/>
</dbReference>
<protein>
    <recommendedName>
        <fullName evidence="3">HAD superfamily hydrolase (TIGR01484 family)</fullName>
    </recommendedName>
</protein>
<dbReference type="InterPro" id="IPR036412">
    <property type="entry name" value="HAD-like_sf"/>
</dbReference>
<dbReference type="Gene3D" id="3.40.50.1000">
    <property type="entry name" value="HAD superfamily/HAD-like"/>
    <property type="match status" value="2"/>
</dbReference>
<dbReference type="Gene3D" id="3.30.1240.10">
    <property type="match status" value="1"/>
</dbReference>
<dbReference type="Pfam" id="PF08282">
    <property type="entry name" value="Hydrolase_3"/>
    <property type="match status" value="2"/>
</dbReference>
<evidence type="ECO:0008006" key="3">
    <source>
        <dbReference type="Google" id="ProtNLM"/>
    </source>
</evidence>
<accession>A0A562V0N8</accession>
<comment type="caution">
    <text evidence="1">The sequence shown here is derived from an EMBL/GenBank/DDBJ whole genome shotgun (WGS) entry which is preliminary data.</text>
</comment>
<dbReference type="AlphaFoldDB" id="A0A562V0N8"/>
<dbReference type="RefSeq" id="WP_147137635.1">
    <property type="nucleotide sequence ID" value="NZ_BAABIJ010000002.1"/>
</dbReference>
<dbReference type="Proteomes" id="UP000321617">
    <property type="component" value="Unassembled WGS sequence"/>
</dbReference>
<gene>
    <name evidence="1" type="ORF">LX16_2212</name>
</gene>
<reference evidence="1 2" key="1">
    <citation type="journal article" date="2013" name="Stand. Genomic Sci.">
        <title>Genomic Encyclopedia of Type Strains, Phase I: The one thousand microbial genomes (KMG-I) project.</title>
        <authorList>
            <person name="Kyrpides N.C."/>
            <person name="Woyke T."/>
            <person name="Eisen J.A."/>
            <person name="Garrity G."/>
            <person name="Lilburn T.G."/>
            <person name="Beck B.J."/>
            <person name="Whitman W.B."/>
            <person name="Hugenholtz P."/>
            <person name="Klenk H.P."/>
        </authorList>
    </citation>
    <scope>NUCLEOTIDE SEQUENCE [LARGE SCALE GENOMIC DNA]</scope>
    <source>
        <strain evidence="1 2">DSM 45044</strain>
    </source>
</reference>
<dbReference type="PANTHER" id="PTHR10000:SF8">
    <property type="entry name" value="HAD SUPERFAMILY HYDROLASE-LIKE, TYPE 3"/>
    <property type="match status" value="1"/>
</dbReference>
<name>A0A562V0N8_9ACTN</name>
<dbReference type="EMBL" id="VLLL01000006">
    <property type="protein sequence ID" value="TWJ11490.1"/>
    <property type="molecule type" value="Genomic_DNA"/>
</dbReference>
<sequence>MKKPGLVIVDLDGTVVAHGAGDTSLTAAAEPSPAVIEALAAVQAAGVPVAIATGRAIWGALRTARSLGLTRGLISAAHGAVTYDLAAGAVVDSHMIDPSLAVKSLAAADVRTAFAVELGTVGWRHTADFARDFHSDWADVVDVATLAATSTPRLAARLPGGSRYGAGLRCPLAGKLANDAALDPGMYCVEVGFNGWIDIGPAGVTKATGAEAIARHHGVSAADTVVFGDAANDLPMFGWAGHAVAMGQAVDEVKAAAHEVAPAVGDDGVATVLRRWFR</sequence>
<dbReference type="InterPro" id="IPR023214">
    <property type="entry name" value="HAD_sf"/>
</dbReference>
<dbReference type="PROSITE" id="PS01228">
    <property type="entry name" value="COF_1"/>
    <property type="match status" value="1"/>
</dbReference>
<dbReference type="SUPFAM" id="SSF56784">
    <property type="entry name" value="HAD-like"/>
    <property type="match status" value="1"/>
</dbReference>
<proteinExistence type="predicted"/>
<dbReference type="PANTHER" id="PTHR10000">
    <property type="entry name" value="PHOSPHOSERINE PHOSPHATASE"/>
    <property type="match status" value="1"/>
</dbReference>
<dbReference type="GO" id="GO:0000287">
    <property type="term" value="F:magnesium ion binding"/>
    <property type="evidence" value="ECO:0007669"/>
    <property type="project" value="TreeGrafter"/>
</dbReference>
<dbReference type="GO" id="GO:0005829">
    <property type="term" value="C:cytosol"/>
    <property type="evidence" value="ECO:0007669"/>
    <property type="project" value="TreeGrafter"/>
</dbReference>